<dbReference type="PROSITE" id="PS50181">
    <property type="entry name" value="FBOX"/>
    <property type="match status" value="1"/>
</dbReference>
<organism evidence="3 4">
    <name type="scientific">Rhodofomes roseus</name>
    <dbReference type="NCBI Taxonomy" id="34475"/>
    <lineage>
        <taxon>Eukaryota</taxon>
        <taxon>Fungi</taxon>
        <taxon>Dikarya</taxon>
        <taxon>Basidiomycota</taxon>
        <taxon>Agaricomycotina</taxon>
        <taxon>Agaricomycetes</taxon>
        <taxon>Polyporales</taxon>
        <taxon>Rhodofomes</taxon>
    </lineage>
</organism>
<dbReference type="GeneID" id="72005655"/>
<dbReference type="Gene3D" id="1.20.1280.50">
    <property type="match status" value="1"/>
</dbReference>
<feature type="compositionally biased region" description="Low complexity" evidence="1">
    <location>
        <begin position="21"/>
        <end position="30"/>
    </location>
</feature>
<evidence type="ECO:0000313" key="3">
    <source>
        <dbReference type="EMBL" id="KAH9831395.1"/>
    </source>
</evidence>
<comment type="caution">
    <text evidence="3">The sequence shown here is derived from an EMBL/GenBank/DDBJ whole genome shotgun (WGS) entry which is preliminary data.</text>
</comment>
<dbReference type="SUPFAM" id="SSF81383">
    <property type="entry name" value="F-box domain"/>
    <property type="match status" value="1"/>
</dbReference>
<dbReference type="RefSeq" id="XP_047774522.1">
    <property type="nucleotide sequence ID" value="XM_047924923.1"/>
</dbReference>
<name>A0ABQ8K3D0_9APHY</name>
<dbReference type="Pfam" id="PF00646">
    <property type="entry name" value="F-box"/>
    <property type="match status" value="1"/>
</dbReference>
<dbReference type="InterPro" id="IPR001810">
    <property type="entry name" value="F-box_dom"/>
</dbReference>
<protein>
    <recommendedName>
        <fullName evidence="2">F-box domain-containing protein</fullName>
    </recommendedName>
</protein>
<sequence>MPVTARSDKGSVSRRRHKGHASNASSAGAGETRKNPARLPKTPKRERARVAQANGPSNVDVTHAQASALLSLPLDVIFEILSFLKPLELANLAQTSRAFRTTLTTPRSPKIWRSARQHAGNAPECPQRMSEISWARFLYGSVECEECGVPNLRNLDFVLMRPMCDQCKPDTLLCGCCLSDYFPGVDCAVLDLIPHVHVESHPWAKYYLDADIVAMATIYGELQRDIEVNTRKAAAKKALHQFKNERIKHVHAVLEHANKCTQWLREFQVYLDNEKQDRIEQYYNQIVRRFRELGYEEQDIQAIRSKSEAMCDRAVTEQVWKQIRPVLQTRVEMARCKRLDKDEEAIITSRKALVRNAYDAYKLTLRPLERLHTPVPELIYAIPAFRALIYMNLDALLKQTACNEAAQRLPEYLSAFNDQLKCCLLQSMLDNGAFDRGARRAKQLPKNADARLSLATTVFKQVIPRKLDRTFFSYNGVVLGMKMLDIWKLSCQADFWVAMYETQGREMEQPTLSYDAHASAAAKTFVVQLGLDHAITRSDDMDDLNGRFVCQHCKHREFLGILRDKAYSWRAAVEHHIIAHTRSNLPMFFKALNEDEVKIVRRIEDGLRLQVWMCNHCPSYNVPATFYDVQEHLTTTHAISKPEENSDYFHAFPAFRYDPPPQSFSRCLQLAAAVDPAEDG</sequence>
<dbReference type="InterPro" id="IPR036047">
    <property type="entry name" value="F-box-like_dom_sf"/>
</dbReference>
<evidence type="ECO:0000256" key="1">
    <source>
        <dbReference type="SAM" id="MobiDB-lite"/>
    </source>
</evidence>
<dbReference type="Proteomes" id="UP000814176">
    <property type="component" value="Unassembled WGS sequence"/>
</dbReference>
<evidence type="ECO:0000259" key="2">
    <source>
        <dbReference type="PROSITE" id="PS50181"/>
    </source>
</evidence>
<gene>
    <name evidence="3" type="ORF">C8Q71DRAFT_782307</name>
</gene>
<feature type="compositionally biased region" description="Basic and acidic residues" evidence="1">
    <location>
        <begin position="1"/>
        <end position="11"/>
    </location>
</feature>
<proteinExistence type="predicted"/>
<evidence type="ECO:0000313" key="4">
    <source>
        <dbReference type="Proteomes" id="UP000814176"/>
    </source>
</evidence>
<dbReference type="SMART" id="SM00256">
    <property type="entry name" value="FBOX"/>
    <property type="match status" value="1"/>
</dbReference>
<keyword evidence="4" id="KW-1185">Reference proteome</keyword>
<feature type="domain" description="F-box" evidence="2">
    <location>
        <begin position="66"/>
        <end position="115"/>
    </location>
</feature>
<dbReference type="CDD" id="cd09917">
    <property type="entry name" value="F-box_SF"/>
    <property type="match status" value="1"/>
</dbReference>
<feature type="region of interest" description="Disordered" evidence="1">
    <location>
        <begin position="1"/>
        <end position="57"/>
    </location>
</feature>
<reference evidence="3 4" key="1">
    <citation type="journal article" date="2021" name="Environ. Microbiol.">
        <title>Gene family expansions and transcriptome signatures uncover fungal adaptations to wood decay.</title>
        <authorList>
            <person name="Hage H."/>
            <person name="Miyauchi S."/>
            <person name="Viragh M."/>
            <person name="Drula E."/>
            <person name="Min B."/>
            <person name="Chaduli D."/>
            <person name="Navarro D."/>
            <person name="Favel A."/>
            <person name="Norest M."/>
            <person name="Lesage-Meessen L."/>
            <person name="Balint B."/>
            <person name="Merenyi Z."/>
            <person name="de Eugenio L."/>
            <person name="Morin E."/>
            <person name="Martinez A.T."/>
            <person name="Baldrian P."/>
            <person name="Stursova M."/>
            <person name="Martinez M.J."/>
            <person name="Novotny C."/>
            <person name="Magnuson J.K."/>
            <person name="Spatafora J.W."/>
            <person name="Maurice S."/>
            <person name="Pangilinan J."/>
            <person name="Andreopoulos W."/>
            <person name="LaButti K."/>
            <person name="Hundley H."/>
            <person name="Na H."/>
            <person name="Kuo A."/>
            <person name="Barry K."/>
            <person name="Lipzen A."/>
            <person name="Henrissat B."/>
            <person name="Riley R."/>
            <person name="Ahrendt S."/>
            <person name="Nagy L.G."/>
            <person name="Grigoriev I.V."/>
            <person name="Martin F."/>
            <person name="Rosso M.N."/>
        </authorList>
    </citation>
    <scope>NUCLEOTIDE SEQUENCE [LARGE SCALE GENOMIC DNA]</scope>
    <source>
        <strain evidence="3 4">CIRM-BRFM 1785</strain>
    </source>
</reference>
<accession>A0ABQ8K3D0</accession>
<dbReference type="EMBL" id="JADCUA010000026">
    <property type="protein sequence ID" value="KAH9831395.1"/>
    <property type="molecule type" value="Genomic_DNA"/>
</dbReference>